<comment type="caution">
    <text evidence="2">The sequence shown here is derived from an EMBL/GenBank/DDBJ whole genome shotgun (WGS) entry which is preliminary data.</text>
</comment>
<evidence type="ECO:0000313" key="3">
    <source>
        <dbReference type="Proteomes" id="UP000003299"/>
    </source>
</evidence>
<gene>
    <name evidence="2" type="ORF">XVE_0380</name>
</gene>
<organism evidence="2 3">
    <name type="scientific">Xanthomonas vesicatoria ATCC 35937</name>
    <dbReference type="NCBI Taxonomy" id="925775"/>
    <lineage>
        <taxon>Bacteria</taxon>
        <taxon>Pseudomonadati</taxon>
        <taxon>Pseudomonadota</taxon>
        <taxon>Gammaproteobacteria</taxon>
        <taxon>Lysobacterales</taxon>
        <taxon>Lysobacteraceae</taxon>
        <taxon>Xanthomonas</taxon>
    </lineage>
</organism>
<sequence length="48" mass="5032">MHSEVSPLTGSSRIAMPIARKTGLGWSSCSDERSSTLDHTADAAITAQ</sequence>
<dbReference type="EMBL" id="AEQV01000007">
    <property type="protein sequence ID" value="EGD11309.1"/>
    <property type="molecule type" value="Genomic_DNA"/>
</dbReference>
<accession>F0B8I3</accession>
<dbReference type="AlphaFoldDB" id="F0B8I3"/>
<evidence type="ECO:0000313" key="2">
    <source>
        <dbReference type="EMBL" id="EGD11309.1"/>
    </source>
</evidence>
<reference evidence="2 3" key="1">
    <citation type="journal article" date="2011" name="BMC Genomics">
        <title>Comparative genomics reveals diversity among xanthomonads infecting tomato and pepper.</title>
        <authorList>
            <person name="Potnis N."/>
            <person name="Krasileva K."/>
            <person name="Chow V."/>
            <person name="Almeida N.F."/>
            <person name="Patil P.B."/>
            <person name="Ryan R.P."/>
            <person name="Sharlach M."/>
            <person name="Behlau F."/>
            <person name="Dow J.M."/>
            <person name="Momol M.T."/>
            <person name="White F.F."/>
            <person name="Preston J.F."/>
            <person name="Vinatzer B.A."/>
            <person name="Koebnik R."/>
            <person name="Setubal J.C."/>
            <person name="Norman D.J."/>
            <person name="Staskawicz B.J."/>
            <person name="Jones J.B."/>
        </authorList>
    </citation>
    <scope>NUCLEOTIDE SEQUENCE [LARGE SCALE GENOMIC DNA]</scope>
    <source>
        <strain evidence="2 3">ATCC 35937</strain>
    </source>
</reference>
<protein>
    <submittedName>
        <fullName evidence="2">Uncharacterized protein</fullName>
    </submittedName>
</protein>
<feature type="region of interest" description="Disordered" evidence="1">
    <location>
        <begin position="25"/>
        <end position="48"/>
    </location>
</feature>
<evidence type="ECO:0000256" key="1">
    <source>
        <dbReference type="SAM" id="MobiDB-lite"/>
    </source>
</evidence>
<proteinExistence type="predicted"/>
<dbReference type="Proteomes" id="UP000003299">
    <property type="component" value="Unassembled WGS sequence"/>
</dbReference>
<name>F0B8I3_9XANT</name>
<feature type="compositionally biased region" description="Basic and acidic residues" evidence="1">
    <location>
        <begin position="30"/>
        <end position="41"/>
    </location>
</feature>